<feature type="domain" description="Protein kinase" evidence="4">
    <location>
        <begin position="1"/>
        <end position="183"/>
    </location>
</feature>
<keyword evidence="5" id="KW-0418">Kinase</keyword>
<dbReference type="CDD" id="cd00180">
    <property type="entry name" value="PKc"/>
    <property type="match status" value="1"/>
</dbReference>
<keyword evidence="1" id="KW-0723">Serine/threonine-protein kinase</keyword>
<dbReference type="GO" id="GO:0005524">
    <property type="term" value="F:ATP binding"/>
    <property type="evidence" value="ECO:0007669"/>
    <property type="project" value="UniProtKB-KW"/>
</dbReference>
<protein>
    <submittedName>
        <fullName evidence="5">TFIIH complex serine/threonine-protein kinase subunit kin28</fullName>
        <ecNumber evidence="5">2.7.11.2</ecNumber>
    </submittedName>
</protein>
<dbReference type="PANTHER" id="PTHR24055">
    <property type="entry name" value="MITOGEN-ACTIVATED PROTEIN KINASE"/>
    <property type="match status" value="1"/>
</dbReference>
<dbReference type="InterPro" id="IPR000719">
    <property type="entry name" value="Prot_kinase_dom"/>
</dbReference>
<dbReference type="GO" id="GO:0004740">
    <property type="term" value="F:pyruvate dehydrogenase (acetyl-transferring) kinase activity"/>
    <property type="evidence" value="ECO:0007669"/>
    <property type="project" value="UniProtKB-EC"/>
</dbReference>
<dbReference type="PROSITE" id="PS00108">
    <property type="entry name" value="PROTEIN_KINASE_ST"/>
    <property type="match status" value="1"/>
</dbReference>
<organism evidence="5 6">
    <name type="scientific">Tilletia horrida</name>
    <dbReference type="NCBI Taxonomy" id="155126"/>
    <lineage>
        <taxon>Eukaryota</taxon>
        <taxon>Fungi</taxon>
        <taxon>Dikarya</taxon>
        <taxon>Basidiomycota</taxon>
        <taxon>Ustilaginomycotina</taxon>
        <taxon>Exobasidiomycetes</taxon>
        <taxon>Tilletiales</taxon>
        <taxon>Tilletiaceae</taxon>
        <taxon>Tilletia</taxon>
    </lineage>
</organism>
<dbReference type="InterPro" id="IPR008271">
    <property type="entry name" value="Ser/Thr_kinase_AS"/>
</dbReference>
<dbReference type="EMBL" id="JAPDMQ010000304">
    <property type="protein sequence ID" value="KAK0527617.1"/>
    <property type="molecule type" value="Genomic_DNA"/>
</dbReference>
<name>A0AAN6JJP7_9BASI</name>
<reference evidence="5" key="1">
    <citation type="journal article" date="2023" name="PhytoFront">
        <title>Draft Genome Resources of Seven Strains of Tilletia horrida, Causal Agent of Kernel Smut of Rice.</title>
        <authorList>
            <person name="Khanal S."/>
            <person name="Antony Babu S."/>
            <person name="Zhou X.G."/>
        </authorList>
    </citation>
    <scope>NUCLEOTIDE SEQUENCE</scope>
    <source>
        <strain evidence="5">TX3</strain>
    </source>
</reference>
<dbReference type="InterPro" id="IPR050117">
    <property type="entry name" value="MAPK"/>
</dbReference>
<evidence type="ECO:0000256" key="1">
    <source>
        <dbReference type="ARBA" id="ARBA00022527"/>
    </source>
</evidence>
<proteinExistence type="predicted"/>
<keyword evidence="6" id="KW-1185">Reference proteome</keyword>
<comment type="caution">
    <text evidence="5">The sequence shown here is derived from an EMBL/GenBank/DDBJ whole genome shotgun (WGS) entry which is preliminary data.</text>
</comment>
<evidence type="ECO:0000256" key="3">
    <source>
        <dbReference type="ARBA" id="ARBA00022840"/>
    </source>
</evidence>
<dbReference type="SUPFAM" id="SSF56112">
    <property type="entry name" value="Protein kinase-like (PK-like)"/>
    <property type="match status" value="1"/>
</dbReference>
<dbReference type="InterPro" id="IPR011009">
    <property type="entry name" value="Kinase-like_dom_sf"/>
</dbReference>
<dbReference type="EC" id="2.7.11.2" evidence="5"/>
<dbReference type="AlphaFoldDB" id="A0AAN6JJP7"/>
<dbReference type="Proteomes" id="UP001176521">
    <property type="component" value="Unassembled WGS sequence"/>
</dbReference>
<evidence type="ECO:0000256" key="2">
    <source>
        <dbReference type="ARBA" id="ARBA00022741"/>
    </source>
</evidence>
<gene>
    <name evidence="5" type="primary">KIN28_1</name>
    <name evidence="5" type="ORF">OC842_004812</name>
</gene>
<dbReference type="Gene3D" id="1.10.510.10">
    <property type="entry name" value="Transferase(Phosphotransferase) domain 1"/>
    <property type="match status" value="1"/>
</dbReference>
<dbReference type="PROSITE" id="PS50011">
    <property type="entry name" value="PROTEIN_KINASE_DOM"/>
    <property type="match status" value="1"/>
</dbReference>
<sequence length="375" mass="41844">MPPLIKRYTSQILNALEAIHKAGYIHGDLKPANILFDDQHRVKVADFGMAETMEQPLPRLVLYSRSYHPSEILLRTATRTSAADIWALGAILADMIGRRVAFTGTASEVCKIDVSELSTESAGIVGGRILEVIEHVRVVIFVVKIIVVLRLGQLVADPLGLSKEGPPHRRSGKRDIILLLQWIRAQNADEVVARMRGQKRYRSAANHDAIMDGAVRRQFAVIAQFQQPLAPFPFSTPSKLGIRRLRALRPWLAPLSGRASERIYDHDLLKTISQDQDFVYNALPPVGMLDPADRHCVMTLSASEPFPTFITVRDTLVGHLLAETGLWEVGFYIRSYTSQRHKIGYQLVLQSLVLHGKATLQALVSPNVIREMTLS</sequence>
<evidence type="ECO:0000259" key="4">
    <source>
        <dbReference type="PROSITE" id="PS50011"/>
    </source>
</evidence>
<accession>A0AAN6JJP7</accession>
<keyword evidence="2" id="KW-0547">Nucleotide-binding</keyword>
<dbReference type="Pfam" id="PF00069">
    <property type="entry name" value="Pkinase"/>
    <property type="match status" value="1"/>
</dbReference>
<evidence type="ECO:0000313" key="6">
    <source>
        <dbReference type="Proteomes" id="UP001176521"/>
    </source>
</evidence>
<dbReference type="SMART" id="SM00220">
    <property type="entry name" value="S_TKc"/>
    <property type="match status" value="1"/>
</dbReference>
<keyword evidence="5" id="KW-0808">Transferase</keyword>
<evidence type="ECO:0000313" key="5">
    <source>
        <dbReference type="EMBL" id="KAK0527617.1"/>
    </source>
</evidence>
<keyword evidence="3" id="KW-0067">ATP-binding</keyword>